<evidence type="ECO:0000313" key="9">
    <source>
        <dbReference type="Proteomes" id="UP001583186"/>
    </source>
</evidence>
<dbReference type="NCBIfam" id="NF038013">
    <property type="entry name" value="AceTr_1"/>
    <property type="match status" value="1"/>
</dbReference>
<dbReference type="PANTHER" id="PTHR31123">
    <property type="entry name" value="ACCUMULATION OF DYADS PROTEIN 2-RELATED"/>
    <property type="match status" value="1"/>
</dbReference>
<accession>A0ABR3ZFJ2</accession>
<name>A0ABR3ZFJ2_9PEZI</name>
<keyword evidence="3 7" id="KW-0812">Transmembrane</keyword>
<feature type="transmembrane region" description="Helical" evidence="7">
    <location>
        <begin position="125"/>
        <end position="146"/>
    </location>
</feature>
<feature type="region of interest" description="Disordered" evidence="6">
    <location>
        <begin position="1"/>
        <end position="20"/>
    </location>
</feature>
<reference evidence="8 9" key="1">
    <citation type="journal article" date="2024" name="IMA Fungus">
        <title>IMA Genome - F19 : A genome assembly and annotation guide to empower mycologists, including annotated draft genome sequences of Ceratocystis pirilliformis, Diaporthe australafricana, Fusarium ophioides, Paecilomyces lecythidis, and Sporothrix stenoceras.</title>
        <authorList>
            <person name="Aylward J."/>
            <person name="Wilson A.M."/>
            <person name="Visagie C.M."/>
            <person name="Spraker J."/>
            <person name="Barnes I."/>
            <person name="Buitendag C."/>
            <person name="Ceriani C."/>
            <person name="Del Mar Angel L."/>
            <person name="du Plessis D."/>
            <person name="Fuchs T."/>
            <person name="Gasser K."/>
            <person name="Kramer D."/>
            <person name="Li W."/>
            <person name="Munsamy K."/>
            <person name="Piso A."/>
            <person name="Price J.L."/>
            <person name="Sonnekus B."/>
            <person name="Thomas C."/>
            <person name="van der Nest A."/>
            <person name="van Dijk A."/>
            <person name="van Heerden A."/>
            <person name="van Vuuren N."/>
            <person name="Yilmaz N."/>
            <person name="Duong T.A."/>
            <person name="van der Merwe N.A."/>
            <person name="Wingfield M.J."/>
            <person name="Wingfield B.D."/>
        </authorList>
    </citation>
    <scope>NUCLEOTIDE SEQUENCE [LARGE SCALE GENOMIC DNA]</scope>
    <source>
        <strain evidence="8 9">CMW 5346</strain>
    </source>
</reference>
<evidence type="ECO:0000313" key="8">
    <source>
        <dbReference type="EMBL" id="KAL1899416.1"/>
    </source>
</evidence>
<feature type="transmembrane region" description="Helical" evidence="7">
    <location>
        <begin position="92"/>
        <end position="118"/>
    </location>
</feature>
<proteinExistence type="inferred from homology"/>
<comment type="subcellular location">
    <subcellularLocation>
        <location evidence="1">Membrane</location>
        <topology evidence="1">Multi-pass membrane protein</topology>
    </subcellularLocation>
</comment>
<evidence type="ECO:0000256" key="2">
    <source>
        <dbReference type="ARBA" id="ARBA00005587"/>
    </source>
</evidence>
<evidence type="ECO:0000256" key="7">
    <source>
        <dbReference type="SAM" id="Phobius"/>
    </source>
</evidence>
<comment type="caution">
    <text evidence="8">The sequence shown here is derived from an EMBL/GenBank/DDBJ whole genome shotgun (WGS) entry which is preliminary data.</text>
</comment>
<dbReference type="Proteomes" id="UP001583186">
    <property type="component" value="Unassembled WGS sequence"/>
</dbReference>
<gene>
    <name evidence="8" type="ORF">Sste5346_002812</name>
</gene>
<evidence type="ECO:0000256" key="5">
    <source>
        <dbReference type="ARBA" id="ARBA00023136"/>
    </source>
</evidence>
<evidence type="ECO:0000256" key="4">
    <source>
        <dbReference type="ARBA" id="ARBA00022989"/>
    </source>
</evidence>
<feature type="transmembrane region" description="Helical" evidence="7">
    <location>
        <begin position="166"/>
        <end position="187"/>
    </location>
</feature>
<organism evidence="8 9">
    <name type="scientific">Sporothrix stenoceras</name>
    <dbReference type="NCBI Taxonomy" id="5173"/>
    <lineage>
        <taxon>Eukaryota</taxon>
        <taxon>Fungi</taxon>
        <taxon>Dikarya</taxon>
        <taxon>Ascomycota</taxon>
        <taxon>Pezizomycotina</taxon>
        <taxon>Sordariomycetes</taxon>
        <taxon>Sordariomycetidae</taxon>
        <taxon>Ophiostomatales</taxon>
        <taxon>Ophiostomataceae</taxon>
        <taxon>Sporothrix</taxon>
    </lineage>
</organism>
<protein>
    <recommendedName>
        <fullName evidence="10">GPR1/FUN34/YaaH-class plasma membrane protein</fullName>
    </recommendedName>
</protein>
<feature type="transmembrane region" description="Helical" evidence="7">
    <location>
        <begin position="194"/>
        <end position="216"/>
    </location>
</feature>
<evidence type="ECO:0000256" key="3">
    <source>
        <dbReference type="ARBA" id="ARBA00022692"/>
    </source>
</evidence>
<keyword evidence="9" id="KW-1185">Reference proteome</keyword>
<dbReference type="PANTHER" id="PTHR31123:SF4">
    <property type="entry name" value="PROTEIN ALCS"/>
    <property type="match status" value="1"/>
</dbReference>
<evidence type="ECO:0000256" key="6">
    <source>
        <dbReference type="SAM" id="MobiDB-lite"/>
    </source>
</evidence>
<keyword evidence="4 7" id="KW-1133">Transmembrane helix</keyword>
<dbReference type="InterPro" id="IPR051633">
    <property type="entry name" value="AceTr"/>
</dbReference>
<dbReference type="EMBL" id="JAWCUI010000012">
    <property type="protein sequence ID" value="KAL1899416.1"/>
    <property type="molecule type" value="Genomic_DNA"/>
</dbReference>
<comment type="similarity">
    <text evidence="2">Belongs to the acetate uptake transporter (AceTr) (TC 2.A.96) family.</text>
</comment>
<dbReference type="Pfam" id="PF01184">
    <property type="entry name" value="Gpr1_Fun34_YaaH"/>
    <property type="match status" value="1"/>
</dbReference>
<feature type="transmembrane region" description="Helical" evidence="7">
    <location>
        <begin position="236"/>
        <end position="258"/>
    </location>
</feature>
<evidence type="ECO:0008006" key="10">
    <source>
        <dbReference type="Google" id="ProtNLM"/>
    </source>
</evidence>
<keyword evidence="5 7" id="KW-0472">Membrane</keyword>
<dbReference type="InterPro" id="IPR000791">
    <property type="entry name" value="Gpr1/Fun34/SatP-like"/>
</dbReference>
<sequence>MAEYENVRANGNGASSDAEKGQMEALREIATNRSVVMSAEQFEKLYLSPHNKVKGELRQTYGNPTPMALIGFLMCLQPLSCTLMGWRGASNFAASIIPAYFFFGGLLMFITGLLEWVLGNSFPSIVFTAFGCFWFTFGGILCPSFGTYGFYAAAGDAASTGLAAKGFNASLGFFLVAFGLFTAILFICSLRTNVVFVIIFLTLIPAFACLGAAFWYQAEDLAGTVDKVTTLFEAAGAILFVTCACGWYILLSIMLAIVDFPIQLPVGDLSTVIKGKSDRR</sequence>
<feature type="transmembrane region" description="Helical" evidence="7">
    <location>
        <begin position="67"/>
        <end position="86"/>
    </location>
</feature>
<evidence type="ECO:0000256" key="1">
    <source>
        <dbReference type="ARBA" id="ARBA00004141"/>
    </source>
</evidence>